<accession>G9ETD8</accession>
<keyword evidence="2" id="KW-1185">Reference proteome</keyword>
<dbReference type="OrthoDB" id="9769319at2"/>
<dbReference type="GO" id="GO:0004798">
    <property type="term" value="F:dTMP kinase activity"/>
    <property type="evidence" value="ECO:0007669"/>
    <property type="project" value="TreeGrafter"/>
</dbReference>
<dbReference type="InterPro" id="IPR027417">
    <property type="entry name" value="P-loop_NTPase"/>
</dbReference>
<dbReference type="RefSeq" id="WP_006872442.1">
    <property type="nucleotide sequence ID" value="NZ_JH413847.1"/>
</dbReference>
<sequence length="203" mass="23322">MKTIVIAGADGSGKTTLCNALEKSLRLQGYKVEVATIWDILDKNLFIAPVNKQGIAKYLQTLSCHARSLFLFHSMAQAIHVAQKENPQILVINSYWYKYYISEILHGALRDDVDAMVKIFPKPNLVYYLDISPVTSLKRKEVISGYESGYERDKEKGFLTFQKKAQQEWDKIKQPNWKNLDTSLSIEDLARTVFEDIQKEMLL</sequence>
<dbReference type="HOGENOM" id="CLU_1336744_0_0_6"/>
<dbReference type="PANTHER" id="PTHR10344">
    <property type="entry name" value="THYMIDYLATE KINASE"/>
    <property type="match status" value="1"/>
</dbReference>
<dbReference type="GO" id="GO:0006227">
    <property type="term" value="P:dUDP biosynthetic process"/>
    <property type="evidence" value="ECO:0007669"/>
    <property type="project" value="TreeGrafter"/>
</dbReference>
<dbReference type="Proteomes" id="UP000002770">
    <property type="component" value="Unassembled WGS sequence"/>
</dbReference>
<dbReference type="AlphaFoldDB" id="G9ETD8"/>
<dbReference type="Gene3D" id="3.40.50.300">
    <property type="entry name" value="P-loop containing nucleotide triphosphate hydrolases"/>
    <property type="match status" value="1"/>
</dbReference>
<dbReference type="eggNOG" id="COG0125">
    <property type="taxonomic scope" value="Bacteria"/>
</dbReference>
<reference evidence="1 2" key="1">
    <citation type="journal article" date="2011" name="BMC Genomics">
        <title>Insight into cross-talk between intra-amoebal pathogens.</title>
        <authorList>
            <person name="Gimenez G."/>
            <person name="Bertelli C."/>
            <person name="Moliner C."/>
            <person name="Robert C."/>
            <person name="Raoult D."/>
            <person name="Fournier P.E."/>
            <person name="Greub G."/>
        </authorList>
    </citation>
    <scope>NUCLEOTIDE SEQUENCE [LARGE SCALE GENOMIC DNA]</scope>
    <source>
        <strain evidence="1 2">LLAP12</strain>
    </source>
</reference>
<dbReference type="EMBL" id="JH413847">
    <property type="protein sequence ID" value="EHL29605.1"/>
    <property type="molecule type" value="Genomic_DNA"/>
</dbReference>
<protein>
    <submittedName>
        <fullName evidence="1">Uncharacterized protein</fullName>
    </submittedName>
</protein>
<organism evidence="1 2">
    <name type="scientific">Legionella drancourtii LLAP12</name>
    <dbReference type="NCBI Taxonomy" id="658187"/>
    <lineage>
        <taxon>Bacteria</taxon>
        <taxon>Pseudomonadati</taxon>
        <taxon>Pseudomonadota</taxon>
        <taxon>Gammaproteobacteria</taxon>
        <taxon>Legionellales</taxon>
        <taxon>Legionellaceae</taxon>
        <taxon>Legionella</taxon>
    </lineage>
</organism>
<proteinExistence type="predicted"/>
<dbReference type="InParanoid" id="G9ETD8"/>
<dbReference type="PANTHER" id="PTHR10344:SF1">
    <property type="entry name" value="THYMIDYLATE KINASE"/>
    <property type="match status" value="1"/>
</dbReference>
<dbReference type="SUPFAM" id="SSF52540">
    <property type="entry name" value="P-loop containing nucleoside triphosphate hydrolases"/>
    <property type="match status" value="1"/>
</dbReference>
<dbReference type="GO" id="GO:0005737">
    <property type="term" value="C:cytoplasm"/>
    <property type="evidence" value="ECO:0007669"/>
    <property type="project" value="TreeGrafter"/>
</dbReference>
<dbReference type="GO" id="GO:0006235">
    <property type="term" value="P:dTTP biosynthetic process"/>
    <property type="evidence" value="ECO:0007669"/>
    <property type="project" value="TreeGrafter"/>
</dbReference>
<dbReference type="STRING" id="658187.LDG_8569"/>
<evidence type="ECO:0000313" key="2">
    <source>
        <dbReference type="Proteomes" id="UP000002770"/>
    </source>
</evidence>
<name>G9ETD8_9GAMM</name>
<gene>
    <name evidence="1" type="ORF">LDG_8569</name>
</gene>
<dbReference type="GO" id="GO:0006233">
    <property type="term" value="P:dTDP biosynthetic process"/>
    <property type="evidence" value="ECO:0007669"/>
    <property type="project" value="TreeGrafter"/>
</dbReference>
<evidence type="ECO:0000313" key="1">
    <source>
        <dbReference type="EMBL" id="EHL29605.1"/>
    </source>
</evidence>